<organism evidence="1 2">
    <name type="scientific">Allokutzneria oryzae</name>
    <dbReference type="NCBI Taxonomy" id="1378989"/>
    <lineage>
        <taxon>Bacteria</taxon>
        <taxon>Bacillati</taxon>
        <taxon>Actinomycetota</taxon>
        <taxon>Actinomycetes</taxon>
        <taxon>Pseudonocardiales</taxon>
        <taxon>Pseudonocardiaceae</taxon>
        <taxon>Allokutzneria</taxon>
    </lineage>
</organism>
<gene>
    <name evidence="1" type="ORF">ACFFQA_30850</name>
</gene>
<keyword evidence="2" id="KW-1185">Reference proteome</keyword>
<proteinExistence type="predicted"/>
<protein>
    <submittedName>
        <fullName evidence="1">Uncharacterized protein</fullName>
    </submittedName>
</protein>
<dbReference type="RefSeq" id="WP_377860000.1">
    <property type="nucleotide sequence ID" value="NZ_JBHLZU010000027.1"/>
</dbReference>
<evidence type="ECO:0000313" key="1">
    <source>
        <dbReference type="EMBL" id="MFB9908356.1"/>
    </source>
</evidence>
<dbReference type="Proteomes" id="UP001589693">
    <property type="component" value="Unassembled WGS sequence"/>
</dbReference>
<name>A0ABV6A8W8_9PSEU</name>
<dbReference type="EMBL" id="JBHLZU010000027">
    <property type="protein sequence ID" value="MFB9908356.1"/>
    <property type="molecule type" value="Genomic_DNA"/>
</dbReference>
<evidence type="ECO:0000313" key="2">
    <source>
        <dbReference type="Proteomes" id="UP001589693"/>
    </source>
</evidence>
<comment type="caution">
    <text evidence="1">The sequence shown here is derived from an EMBL/GenBank/DDBJ whole genome shotgun (WGS) entry which is preliminary data.</text>
</comment>
<sequence>MADHPQEEPVRQRPDKDAIRDFVRANHPDVGGDPDVFIEGLARLRAELAGSTDQHRPAADEVVFVDRRSGVRGLVRRALRWRARRRRPPRVR</sequence>
<accession>A0ABV6A8W8</accession>
<reference evidence="1 2" key="1">
    <citation type="submission" date="2024-09" db="EMBL/GenBank/DDBJ databases">
        <authorList>
            <person name="Sun Q."/>
            <person name="Mori K."/>
        </authorList>
    </citation>
    <scope>NUCLEOTIDE SEQUENCE [LARGE SCALE GENOMIC DNA]</scope>
    <source>
        <strain evidence="1 2">TBRC 7907</strain>
    </source>
</reference>